<reference evidence="1" key="2">
    <citation type="journal article" date="2015" name="Data Brief">
        <title>Shoot transcriptome of the giant reed, Arundo donax.</title>
        <authorList>
            <person name="Barrero R.A."/>
            <person name="Guerrero F.D."/>
            <person name="Moolhuijzen P."/>
            <person name="Goolsby J.A."/>
            <person name="Tidwell J."/>
            <person name="Bellgard S.E."/>
            <person name="Bellgard M.I."/>
        </authorList>
    </citation>
    <scope>NUCLEOTIDE SEQUENCE</scope>
    <source>
        <tissue evidence="1">Shoot tissue taken approximately 20 cm above the soil surface</tissue>
    </source>
</reference>
<name>A0A0A9T7X6_ARUDO</name>
<evidence type="ECO:0000313" key="1">
    <source>
        <dbReference type="EMBL" id="JAD24512.1"/>
    </source>
</evidence>
<organism evidence="1">
    <name type="scientific">Arundo donax</name>
    <name type="common">Giant reed</name>
    <name type="synonym">Donax arundinaceus</name>
    <dbReference type="NCBI Taxonomy" id="35708"/>
    <lineage>
        <taxon>Eukaryota</taxon>
        <taxon>Viridiplantae</taxon>
        <taxon>Streptophyta</taxon>
        <taxon>Embryophyta</taxon>
        <taxon>Tracheophyta</taxon>
        <taxon>Spermatophyta</taxon>
        <taxon>Magnoliopsida</taxon>
        <taxon>Liliopsida</taxon>
        <taxon>Poales</taxon>
        <taxon>Poaceae</taxon>
        <taxon>PACMAD clade</taxon>
        <taxon>Arundinoideae</taxon>
        <taxon>Arundineae</taxon>
        <taxon>Arundo</taxon>
    </lineage>
</organism>
<protein>
    <submittedName>
        <fullName evidence="1">Uncharacterized protein</fullName>
    </submittedName>
</protein>
<dbReference type="EMBL" id="GBRH01273383">
    <property type="protein sequence ID" value="JAD24512.1"/>
    <property type="molecule type" value="Transcribed_RNA"/>
</dbReference>
<reference evidence="1" key="1">
    <citation type="submission" date="2014-09" db="EMBL/GenBank/DDBJ databases">
        <authorList>
            <person name="Magalhaes I.L.F."/>
            <person name="Oliveira U."/>
            <person name="Santos F.R."/>
            <person name="Vidigal T.H.D.A."/>
            <person name="Brescovit A.D."/>
            <person name="Santos A.J."/>
        </authorList>
    </citation>
    <scope>NUCLEOTIDE SEQUENCE</scope>
    <source>
        <tissue evidence="1">Shoot tissue taken approximately 20 cm above the soil surface</tissue>
    </source>
</reference>
<dbReference type="AlphaFoldDB" id="A0A0A9T7X6"/>
<accession>A0A0A9T7X6</accession>
<sequence length="53" mass="6168">MLLILTSDVNLQPMGIHDYTGLEILDGHYKRIRSEKYFLTMDTNKARCIPLTK</sequence>
<proteinExistence type="predicted"/>